<evidence type="ECO:0000256" key="9">
    <source>
        <dbReference type="SAM" id="Phobius"/>
    </source>
</evidence>
<dbReference type="PANTHER" id="PTHR35011:SF11">
    <property type="entry name" value="TRAP TRANSPORTER SMALL PERMEASE PROTEIN"/>
    <property type="match status" value="1"/>
</dbReference>
<gene>
    <name evidence="11" type="ORF">LAD12857_08920</name>
</gene>
<comment type="subcellular location">
    <subcellularLocation>
        <location evidence="1">Cell inner membrane</location>
        <topology evidence="1">Multi-pass membrane protein</topology>
    </subcellularLocation>
</comment>
<evidence type="ECO:0000256" key="8">
    <source>
        <dbReference type="ARBA" id="ARBA00038436"/>
    </source>
</evidence>
<dbReference type="PANTHER" id="PTHR35011">
    <property type="entry name" value="2,3-DIKETO-L-GULONATE TRAP TRANSPORTER SMALL PERMEASE PROTEIN YIAM"/>
    <property type="match status" value="1"/>
</dbReference>
<evidence type="ECO:0000313" key="11">
    <source>
        <dbReference type="EMBL" id="GLB28969.1"/>
    </source>
</evidence>
<protein>
    <submittedName>
        <fullName evidence="11">C4-dicarboxylate ABC transporter permease</fullName>
    </submittedName>
</protein>
<sequence length="155" mass="17232">MEKTFKIFNRILCYICMLLLLLEVVIVAGVAGSRYVFRYTPAWGETLALLFGVWFVFLGGAYAISEDVHLKMTLLDSLASEKVLWYLEWIGLGVTAVLGVSMFVYGTSLLNIASRNIMTGLGLPSTVLYSAVPVSGICFIVEILDRGRKLLCQHR</sequence>
<dbReference type="RefSeq" id="WP_346064704.1">
    <property type="nucleotide sequence ID" value="NZ_BRPJ01000016.1"/>
</dbReference>
<evidence type="ECO:0000256" key="4">
    <source>
        <dbReference type="ARBA" id="ARBA00022519"/>
    </source>
</evidence>
<evidence type="ECO:0000256" key="7">
    <source>
        <dbReference type="ARBA" id="ARBA00023136"/>
    </source>
</evidence>
<evidence type="ECO:0000256" key="5">
    <source>
        <dbReference type="ARBA" id="ARBA00022692"/>
    </source>
</evidence>
<reference evidence="11 12" key="1">
    <citation type="journal article" date="2024" name="Int. J. Syst. Evol. Microbiol.">
        <title>Lacrimispora brassicae sp. nov. isolated from fermented cabbage, and proposal of Clostridium indicum Gundawar et al. 2019 and Clostridium methoxybenzovorans Mechichi et al. 1999 as heterotypic synonyms of Lacrimispora amygdalina (Parshina et al. 2003) Haas and Blanchard 2020 and Lacrimispora indolis (McClung and McCoy 1957) Haas and Blanchard 2020, respectively.</title>
        <authorList>
            <person name="Kobayashi H."/>
            <person name="Tanizawa Y."/>
            <person name="Sakamoto M."/>
            <person name="Ohkuma M."/>
            <person name="Tohno M."/>
        </authorList>
    </citation>
    <scope>NUCLEOTIDE SEQUENCE [LARGE SCALE GENOMIC DNA]</scope>
    <source>
        <strain evidence="11 12">DSM 12857</strain>
    </source>
</reference>
<keyword evidence="3" id="KW-1003">Cell membrane</keyword>
<evidence type="ECO:0000256" key="2">
    <source>
        <dbReference type="ARBA" id="ARBA00022448"/>
    </source>
</evidence>
<feature type="domain" description="Tripartite ATP-independent periplasmic transporters DctQ component" evidence="10">
    <location>
        <begin position="32"/>
        <end position="146"/>
    </location>
</feature>
<keyword evidence="2" id="KW-0813">Transport</keyword>
<keyword evidence="6 9" id="KW-1133">Transmembrane helix</keyword>
<keyword evidence="5 9" id="KW-0812">Transmembrane</keyword>
<evidence type="ECO:0000256" key="1">
    <source>
        <dbReference type="ARBA" id="ARBA00004429"/>
    </source>
</evidence>
<dbReference type="Pfam" id="PF04290">
    <property type="entry name" value="DctQ"/>
    <property type="match status" value="1"/>
</dbReference>
<comment type="caution">
    <text evidence="11">The sequence shown here is derived from an EMBL/GenBank/DDBJ whole genome shotgun (WGS) entry which is preliminary data.</text>
</comment>
<keyword evidence="12" id="KW-1185">Reference proteome</keyword>
<keyword evidence="4" id="KW-0997">Cell inner membrane</keyword>
<feature type="transmembrane region" description="Helical" evidence="9">
    <location>
        <begin position="85"/>
        <end position="106"/>
    </location>
</feature>
<feature type="transmembrane region" description="Helical" evidence="9">
    <location>
        <begin position="43"/>
        <end position="64"/>
    </location>
</feature>
<comment type="similarity">
    <text evidence="8">Belongs to the TRAP transporter small permease family.</text>
</comment>
<feature type="transmembrane region" description="Helical" evidence="9">
    <location>
        <begin position="12"/>
        <end position="37"/>
    </location>
</feature>
<proteinExistence type="inferred from homology"/>
<dbReference type="EMBL" id="BRPJ01000016">
    <property type="protein sequence ID" value="GLB28969.1"/>
    <property type="molecule type" value="Genomic_DNA"/>
</dbReference>
<keyword evidence="7 9" id="KW-0472">Membrane</keyword>
<dbReference type="InterPro" id="IPR055348">
    <property type="entry name" value="DctQ"/>
</dbReference>
<organism evidence="11 12">
    <name type="scientific">Lacrimispora amygdalina</name>
    <dbReference type="NCBI Taxonomy" id="253257"/>
    <lineage>
        <taxon>Bacteria</taxon>
        <taxon>Bacillati</taxon>
        <taxon>Bacillota</taxon>
        <taxon>Clostridia</taxon>
        <taxon>Lachnospirales</taxon>
        <taxon>Lachnospiraceae</taxon>
        <taxon>Lacrimispora</taxon>
    </lineage>
</organism>
<evidence type="ECO:0000256" key="6">
    <source>
        <dbReference type="ARBA" id="ARBA00022989"/>
    </source>
</evidence>
<evidence type="ECO:0000256" key="3">
    <source>
        <dbReference type="ARBA" id="ARBA00022475"/>
    </source>
</evidence>
<dbReference type="Proteomes" id="UP001419084">
    <property type="component" value="Unassembled WGS sequence"/>
</dbReference>
<dbReference type="InterPro" id="IPR007387">
    <property type="entry name" value="TRAP_DctQ"/>
</dbReference>
<evidence type="ECO:0000313" key="12">
    <source>
        <dbReference type="Proteomes" id="UP001419084"/>
    </source>
</evidence>
<feature type="transmembrane region" description="Helical" evidence="9">
    <location>
        <begin position="126"/>
        <end position="145"/>
    </location>
</feature>
<accession>A0ABQ5M2X0</accession>
<name>A0ABQ5M2X0_9FIRM</name>
<evidence type="ECO:0000259" key="10">
    <source>
        <dbReference type="Pfam" id="PF04290"/>
    </source>
</evidence>